<sequence>RSGDAQALATLDHHAGALARALAAVINLLDPDAVVVGGGLSDLPGLYETVPSLWGRWALSPAPRTRFVRAQHGAESGMRGAAWLWPSDG</sequence>
<dbReference type="Proteomes" id="UP001227317">
    <property type="component" value="Unassembled WGS sequence"/>
</dbReference>
<dbReference type="SUPFAM" id="SSF53067">
    <property type="entry name" value="Actin-like ATPase domain"/>
    <property type="match status" value="1"/>
</dbReference>
<evidence type="ECO:0000313" key="2">
    <source>
        <dbReference type="Proteomes" id="UP001227317"/>
    </source>
</evidence>
<dbReference type="Gene3D" id="3.30.420.40">
    <property type="match status" value="1"/>
</dbReference>
<dbReference type="EMBL" id="JAUJFI010000009">
    <property type="protein sequence ID" value="MDQ2101856.1"/>
    <property type="molecule type" value="Genomic_DNA"/>
</dbReference>
<dbReference type="Pfam" id="PF00480">
    <property type="entry name" value="ROK"/>
    <property type="match status" value="1"/>
</dbReference>
<evidence type="ECO:0000313" key="1">
    <source>
        <dbReference type="EMBL" id="MDQ2101856.1"/>
    </source>
</evidence>
<accession>A0ABU0WCE1</accession>
<gene>
    <name evidence="1" type="ORF">QSG27_04035</name>
</gene>
<protein>
    <submittedName>
        <fullName evidence="1">ROK family protein</fullName>
    </submittedName>
</protein>
<keyword evidence="2" id="KW-1185">Reference proteome</keyword>
<reference evidence="1 2" key="1">
    <citation type="submission" date="2023-06" db="EMBL/GenBank/DDBJ databases">
        <title>Azospirillum isscasensis sp.nov, a bacterium isolated from rhizosphere soil of rice.</title>
        <authorList>
            <person name="Wang H."/>
        </authorList>
    </citation>
    <scope>NUCLEOTIDE SEQUENCE [LARGE SCALE GENOMIC DNA]</scope>
    <source>
        <strain evidence="1 2">C340-1</strain>
    </source>
</reference>
<name>A0ABU0WCE1_9PROT</name>
<feature type="non-terminal residue" evidence="1">
    <location>
        <position position="1"/>
    </location>
</feature>
<comment type="caution">
    <text evidence="1">The sequence shown here is derived from an EMBL/GenBank/DDBJ whole genome shotgun (WGS) entry which is preliminary data.</text>
</comment>
<dbReference type="InterPro" id="IPR000600">
    <property type="entry name" value="ROK"/>
</dbReference>
<proteinExistence type="predicted"/>
<organism evidence="1 2">
    <name type="scientific">Azospirillum isscasi</name>
    <dbReference type="NCBI Taxonomy" id="3053926"/>
    <lineage>
        <taxon>Bacteria</taxon>
        <taxon>Pseudomonadati</taxon>
        <taxon>Pseudomonadota</taxon>
        <taxon>Alphaproteobacteria</taxon>
        <taxon>Rhodospirillales</taxon>
        <taxon>Azospirillaceae</taxon>
        <taxon>Azospirillum</taxon>
    </lineage>
</organism>
<dbReference type="InterPro" id="IPR043129">
    <property type="entry name" value="ATPase_NBD"/>
</dbReference>
<dbReference type="RefSeq" id="WP_306703842.1">
    <property type="nucleotide sequence ID" value="NZ_JAUJFI010000009.1"/>
</dbReference>